<dbReference type="Proteomes" id="UP001195914">
    <property type="component" value="Unassembled WGS sequence"/>
</dbReference>
<feature type="transmembrane region" description="Helical" evidence="10">
    <location>
        <begin position="373"/>
        <end position="399"/>
    </location>
</feature>
<evidence type="ECO:0000313" key="13">
    <source>
        <dbReference type="EMBL" id="KAK1940372.1"/>
    </source>
</evidence>
<feature type="region of interest" description="Disordered" evidence="9">
    <location>
        <begin position="223"/>
        <end position="243"/>
    </location>
</feature>
<dbReference type="InterPro" id="IPR050173">
    <property type="entry name" value="ABC_transporter_C-like"/>
</dbReference>
<keyword evidence="14" id="KW-1185">Reference proteome</keyword>
<dbReference type="Gene3D" id="3.40.50.300">
    <property type="entry name" value="P-loop containing nucleotide triphosphate hydrolases"/>
    <property type="match status" value="2"/>
</dbReference>
<dbReference type="PANTHER" id="PTHR24223">
    <property type="entry name" value="ATP-BINDING CASSETTE SUB-FAMILY C"/>
    <property type="match status" value="1"/>
</dbReference>
<evidence type="ECO:0000256" key="3">
    <source>
        <dbReference type="ARBA" id="ARBA00022448"/>
    </source>
</evidence>
<evidence type="ECO:0000256" key="1">
    <source>
        <dbReference type="ARBA" id="ARBA00004141"/>
    </source>
</evidence>
<dbReference type="SMART" id="SM00382">
    <property type="entry name" value="AAA"/>
    <property type="match status" value="2"/>
</dbReference>
<dbReference type="EMBL" id="JAHBMH010000003">
    <property type="protein sequence ID" value="KAK1940372.1"/>
    <property type="molecule type" value="Genomic_DNA"/>
</dbReference>
<name>A0AAD9LLY1_BABDI</name>
<dbReference type="GO" id="GO:0140359">
    <property type="term" value="F:ABC-type transporter activity"/>
    <property type="evidence" value="ECO:0007669"/>
    <property type="project" value="InterPro"/>
</dbReference>
<feature type="domain" description="ABC transmembrane type-1" evidence="12">
    <location>
        <begin position="938"/>
        <end position="1184"/>
    </location>
</feature>
<gene>
    <name evidence="13" type="ORF">X943_003529</name>
</gene>
<evidence type="ECO:0000259" key="12">
    <source>
        <dbReference type="PROSITE" id="PS50929"/>
    </source>
</evidence>
<keyword evidence="8 10" id="KW-0472">Membrane</keyword>
<evidence type="ECO:0000256" key="10">
    <source>
        <dbReference type="SAM" id="Phobius"/>
    </source>
</evidence>
<feature type="transmembrane region" description="Helical" evidence="10">
    <location>
        <begin position="976"/>
        <end position="996"/>
    </location>
</feature>
<evidence type="ECO:0000256" key="9">
    <source>
        <dbReference type="SAM" id="MobiDB-lite"/>
    </source>
</evidence>
<feature type="transmembrane region" description="Helical" evidence="10">
    <location>
        <begin position="1008"/>
        <end position="1027"/>
    </location>
</feature>
<dbReference type="PROSITE" id="PS50893">
    <property type="entry name" value="ABC_TRANSPORTER_2"/>
    <property type="match status" value="2"/>
</dbReference>
<evidence type="ECO:0000256" key="8">
    <source>
        <dbReference type="ARBA" id="ARBA00023136"/>
    </source>
</evidence>
<dbReference type="InterPro" id="IPR036640">
    <property type="entry name" value="ABC1_TM_sf"/>
</dbReference>
<dbReference type="SUPFAM" id="SSF52540">
    <property type="entry name" value="P-loop containing nucleoside triphosphate hydrolases"/>
    <property type="match status" value="2"/>
</dbReference>
<evidence type="ECO:0000256" key="7">
    <source>
        <dbReference type="ARBA" id="ARBA00022989"/>
    </source>
</evidence>
<evidence type="ECO:0000313" key="14">
    <source>
        <dbReference type="Proteomes" id="UP001195914"/>
    </source>
</evidence>
<protein>
    <submittedName>
        <fullName evidence="13">ABC transporter, ATP-binding protein domain containing protein</fullName>
    </submittedName>
</protein>
<dbReference type="GO" id="GO:0005524">
    <property type="term" value="F:ATP binding"/>
    <property type="evidence" value="ECO:0007669"/>
    <property type="project" value="UniProtKB-KW"/>
</dbReference>
<reference evidence="13" key="2">
    <citation type="submission" date="2021-05" db="EMBL/GenBank/DDBJ databases">
        <authorList>
            <person name="Pain A."/>
        </authorList>
    </citation>
    <scope>NUCLEOTIDE SEQUENCE</scope>
    <source>
        <strain evidence="13">1802A</strain>
    </source>
</reference>
<dbReference type="Pfam" id="PF00664">
    <property type="entry name" value="ABC_membrane"/>
    <property type="match status" value="1"/>
</dbReference>
<dbReference type="PROSITE" id="PS50929">
    <property type="entry name" value="ABC_TM1F"/>
    <property type="match status" value="1"/>
</dbReference>
<feature type="transmembrane region" description="Helical" evidence="10">
    <location>
        <begin position="1126"/>
        <end position="1145"/>
    </location>
</feature>
<keyword evidence="3" id="KW-0813">Transport</keyword>
<feature type="transmembrane region" description="Helical" evidence="10">
    <location>
        <begin position="113"/>
        <end position="131"/>
    </location>
</feature>
<keyword evidence="7 10" id="KW-1133">Transmembrane helix</keyword>
<dbReference type="GO" id="GO:0016887">
    <property type="term" value="F:ATP hydrolysis activity"/>
    <property type="evidence" value="ECO:0007669"/>
    <property type="project" value="InterPro"/>
</dbReference>
<sequence>MAGETDGTLWYSFLLFWRSEAVERRVRGEERSPENGYSDYESSRGCAFLTFSWIVKWIHAVAYGNVDYESYPRVPKSDFDTFAATEFGLHMKECRENHRGPIFDKVVGNMRLAILRVFKCSFLYLLSLTFFKDALEIVNIYLLKKALQRVVPASASAIITYLGSAGILVSVLALGIFIDGFHHFYYRRLCIRIEVMLHIMLFGKILSKDCEISSSSPILLRVTKDPRKNGSPKSSGASVSKKESRAHLDDATILNLALFDVYEVSIGAVRMIDLINVPMKVFLLGCWLYHEIGIVSLRAVGLVLMTTCVMILCECECAFLLKDYVCRVDLRMLKTQVVLEGLREIRLIKWIGYAMDSVFTSRMQELQLCLKRSYLSCISGWVGVASPSMMTLFIFVMAAKTDSPVLRGMNLEKSFSIPLIHALTYFIRPFKKLPSDINDHLETSLSCRRLEEFIYKKTLDFHIPTIYDEHSVRVDEPNIYCQHPYQVDLTLFSDNGERRVLTVLIQKTKKRLPIWMMPTKRRASENVVPRSHASMDEYNMAILQLRDSITADSDILGDTYMGVAYPHVVKLSFATFESCGSTILSNISLTLYANQVSLITGPSGSGKSCLLNAILGHYKLVSGSFCVVPLEVNLPIGYVAQEPWIQVGSVRECILFGHALDSQLYHRIVTAVGLDVDFESWELGDLRVVDEGGQNLSTGQRMRVSLARCLYNQMMHSNNIHAVSYTLYCLDDFFSVLDPSLSLRIFDSLFGHAGLLHGSCVIMAIQDEFIHTVRSHGLDLSCMDFLVYHMKGLILDPYGETIDNLMSRRQTMPLSADTLQIRSSDFSTTIFAPKEDRAAVDTTLSDTKQATGSIKLQNFVWFFNNVGLTIVVVLFFVSIASVSLTIINDQIIRSWGSVVDESRCKVCDLNALHRSEDMMLLSENYDSSMKQKINHYYMLVLIVSIKIIVCLCISLLETLGTIQAATRTYTSALEGILRSPVAVFNSLSIGVINNRLSTDQSYVDYKVFSRFSYISSMVIFSIMSIVSLCVMNWWSGIFVPIVLLLIYIAVIRDYLPMCRENTRAILGTRAALCTVISQTVYGSNVIRASRREGATMSQFLRYLEAHQRVKFLSTAAVAWSNIRLRLLLFPVILVNILSPLIQLIWSGTTCGTVLTANVSMALSYSIKLGDVFKTILSLLVDITTHMCASQRLQDMSRLGLTYDKSMETIRLPYFKYTSDDDDTTKKCDTIRFPHKRLGVVIRNIVVDYEYIPNPGALHSTDATQPPKSDTSITRRSSMKCEYLYCAPGEHIGIIGRTGSGKSTLLSALAGALELAQGSIELDGVDISRIADDEALGVIGNIPHNPPLLVHWTVRDYVDPCHQFEDVEIWDALFKCSIGTFIKSLPRKQPLDVVLKKSWQGKCKIRSPDDETPGNEGVQILDIYLQYLTLARLILYKKDMRMLLVDEPFLIGKNEFESLTPLHVLLRRHFSACNVFLVAHHAESLQLCDRILVVDSGKVVGECLASNIPNQQALADMCCRLSNRNQPPYTNC</sequence>
<comment type="subcellular location">
    <subcellularLocation>
        <location evidence="1">Membrane</location>
        <topology evidence="1">Multi-pass membrane protein</topology>
    </subcellularLocation>
</comment>
<keyword evidence="5" id="KW-0547">Nucleotide-binding</keyword>
<feature type="domain" description="ABC transporter" evidence="11">
    <location>
        <begin position="569"/>
        <end position="814"/>
    </location>
</feature>
<keyword evidence="6 13" id="KW-0067">ATP-binding</keyword>
<dbReference type="InterPro" id="IPR003593">
    <property type="entry name" value="AAA+_ATPase"/>
</dbReference>
<dbReference type="PANTHER" id="PTHR24223:SF456">
    <property type="entry name" value="MULTIDRUG RESISTANCE-ASSOCIATED PROTEIN LETHAL(2)03659"/>
    <property type="match status" value="1"/>
</dbReference>
<dbReference type="Gene3D" id="1.20.1560.10">
    <property type="entry name" value="ABC transporter type 1, transmembrane domain"/>
    <property type="match status" value="2"/>
</dbReference>
<dbReference type="InterPro" id="IPR011527">
    <property type="entry name" value="ABC1_TM_dom"/>
</dbReference>
<keyword evidence="4 10" id="KW-0812">Transmembrane</keyword>
<evidence type="ECO:0000259" key="11">
    <source>
        <dbReference type="PROSITE" id="PS50893"/>
    </source>
</evidence>
<feature type="transmembrane region" description="Helical" evidence="10">
    <location>
        <begin position="936"/>
        <end position="956"/>
    </location>
</feature>
<feature type="transmembrane region" description="Helical" evidence="10">
    <location>
        <begin position="1033"/>
        <end position="1055"/>
    </location>
</feature>
<organism evidence="13 14">
    <name type="scientific">Babesia divergens</name>
    <dbReference type="NCBI Taxonomy" id="32595"/>
    <lineage>
        <taxon>Eukaryota</taxon>
        <taxon>Sar</taxon>
        <taxon>Alveolata</taxon>
        <taxon>Apicomplexa</taxon>
        <taxon>Aconoidasida</taxon>
        <taxon>Piroplasmida</taxon>
        <taxon>Babesiidae</taxon>
        <taxon>Babesia</taxon>
    </lineage>
</organism>
<evidence type="ECO:0000256" key="4">
    <source>
        <dbReference type="ARBA" id="ARBA00022692"/>
    </source>
</evidence>
<dbReference type="GO" id="GO:0016020">
    <property type="term" value="C:membrane"/>
    <property type="evidence" value="ECO:0007669"/>
    <property type="project" value="UniProtKB-SubCell"/>
</dbReference>
<feature type="transmembrane region" description="Helical" evidence="10">
    <location>
        <begin position="859"/>
        <end position="887"/>
    </location>
</feature>
<comment type="caution">
    <text evidence="13">The sequence shown here is derived from an EMBL/GenBank/DDBJ whole genome shotgun (WGS) entry which is preliminary data.</text>
</comment>
<accession>A0AAD9LLY1</accession>
<evidence type="ECO:0000256" key="2">
    <source>
        <dbReference type="ARBA" id="ARBA00009726"/>
    </source>
</evidence>
<proteinExistence type="inferred from homology"/>
<dbReference type="InterPro" id="IPR003439">
    <property type="entry name" value="ABC_transporter-like_ATP-bd"/>
</dbReference>
<dbReference type="SUPFAM" id="SSF90123">
    <property type="entry name" value="ABC transporter transmembrane region"/>
    <property type="match status" value="1"/>
</dbReference>
<dbReference type="InterPro" id="IPR027417">
    <property type="entry name" value="P-loop_NTPase"/>
</dbReference>
<comment type="similarity">
    <text evidence="2">Belongs to the ABC transporter superfamily. ABCC family. Conjugate transporter (TC 3.A.1.208) subfamily.</text>
</comment>
<feature type="domain" description="ABC transporter" evidence="11">
    <location>
        <begin position="1257"/>
        <end position="1520"/>
    </location>
</feature>
<dbReference type="Pfam" id="PF00005">
    <property type="entry name" value="ABC_tran"/>
    <property type="match status" value="2"/>
</dbReference>
<feature type="transmembrane region" description="Helical" evidence="10">
    <location>
        <begin position="151"/>
        <end position="178"/>
    </location>
</feature>
<evidence type="ECO:0000256" key="5">
    <source>
        <dbReference type="ARBA" id="ARBA00022741"/>
    </source>
</evidence>
<reference evidence="13" key="1">
    <citation type="journal article" date="2014" name="Nucleic Acids Res.">
        <title>The evolutionary dynamics of variant antigen genes in Babesia reveal a history of genomic innovation underlying host-parasite interaction.</title>
        <authorList>
            <person name="Jackson A.P."/>
            <person name="Otto T.D."/>
            <person name="Darby A."/>
            <person name="Ramaprasad A."/>
            <person name="Xia D."/>
            <person name="Echaide I.E."/>
            <person name="Farber M."/>
            <person name="Gahlot S."/>
            <person name="Gamble J."/>
            <person name="Gupta D."/>
            <person name="Gupta Y."/>
            <person name="Jackson L."/>
            <person name="Malandrin L."/>
            <person name="Malas T.B."/>
            <person name="Moussa E."/>
            <person name="Nair M."/>
            <person name="Reid A.J."/>
            <person name="Sanders M."/>
            <person name="Sharma J."/>
            <person name="Tracey A."/>
            <person name="Quail M.A."/>
            <person name="Weir W."/>
            <person name="Wastling J.M."/>
            <person name="Hall N."/>
            <person name="Willadsen P."/>
            <person name="Lingelbach K."/>
            <person name="Shiels B."/>
            <person name="Tait A."/>
            <person name="Berriman M."/>
            <person name="Allred D.R."/>
            <person name="Pain A."/>
        </authorList>
    </citation>
    <scope>NUCLEOTIDE SEQUENCE</scope>
    <source>
        <strain evidence="13">1802A</strain>
    </source>
</reference>
<evidence type="ECO:0000256" key="6">
    <source>
        <dbReference type="ARBA" id="ARBA00022840"/>
    </source>
</evidence>